<sequence length="205" mass="21347">MTIDVNERIDEEATTDRPARAEDNSVATGRASGTVSIRLSAIALGAAIIALVAATGVFAALWLSARSDLSDRDAAAAADRRAEQVATDYAVGASTINFQDYNAWIAKLKANTSPQLANKFDATAPKLQEILVPLKWSSTATPVSAVVTSETGGVYKVNVFLNVNSTNAQTPDGGQTTVTYNVTVDSGAGWKITDVGGMDGALPLK</sequence>
<evidence type="ECO:0000256" key="2">
    <source>
        <dbReference type="SAM" id="Phobius"/>
    </source>
</evidence>
<keyword evidence="2" id="KW-0812">Transmembrane</keyword>
<name>A0ABS0C1G2_9NOCA</name>
<evidence type="ECO:0000256" key="1">
    <source>
        <dbReference type="SAM" id="MobiDB-lite"/>
    </source>
</evidence>
<feature type="transmembrane region" description="Helical" evidence="2">
    <location>
        <begin position="41"/>
        <end position="63"/>
    </location>
</feature>
<dbReference type="Proteomes" id="UP000807309">
    <property type="component" value="Unassembled WGS sequence"/>
</dbReference>
<gene>
    <name evidence="3" type="ORF">IU470_03645</name>
</gene>
<feature type="compositionally biased region" description="Basic and acidic residues" evidence="1">
    <location>
        <begin position="14"/>
        <end position="23"/>
    </location>
</feature>
<protein>
    <recommendedName>
        <fullName evidence="5">Mce-associated membrane protein</fullName>
    </recommendedName>
</protein>
<dbReference type="RefSeq" id="WP_195031575.1">
    <property type="nucleotide sequence ID" value="NZ_JADLRE010000002.1"/>
</dbReference>
<evidence type="ECO:0008006" key="5">
    <source>
        <dbReference type="Google" id="ProtNLM"/>
    </source>
</evidence>
<accession>A0ABS0C1G2</accession>
<reference evidence="3 4" key="1">
    <citation type="submission" date="2020-10" db="EMBL/GenBank/DDBJ databases">
        <title>Identification of Nocardia species via Next-generation sequencing and recognition of intraspecies genetic diversity.</title>
        <authorList>
            <person name="Li P."/>
            <person name="Li P."/>
            <person name="Lu B."/>
        </authorList>
    </citation>
    <scope>NUCLEOTIDE SEQUENCE [LARGE SCALE GENOMIC DNA]</scope>
    <source>
        <strain evidence="3 4">N-11</strain>
    </source>
</reference>
<keyword evidence="2" id="KW-1133">Transmembrane helix</keyword>
<organism evidence="3 4">
    <name type="scientific">Nocardia abscessus</name>
    <dbReference type="NCBI Taxonomy" id="120957"/>
    <lineage>
        <taxon>Bacteria</taxon>
        <taxon>Bacillati</taxon>
        <taxon>Actinomycetota</taxon>
        <taxon>Actinomycetes</taxon>
        <taxon>Mycobacteriales</taxon>
        <taxon>Nocardiaceae</taxon>
        <taxon>Nocardia</taxon>
    </lineage>
</organism>
<evidence type="ECO:0000313" key="4">
    <source>
        <dbReference type="Proteomes" id="UP000807309"/>
    </source>
</evidence>
<evidence type="ECO:0000313" key="3">
    <source>
        <dbReference type="EMBL" id="MBF6224213.1"/>
    </source>
</evidence>
<feature type="region of interest" description="Disordered" evidence="1">
    <location>
        <begin position="1"/>
        <end position="27"/>
    </location>
</feature>
<keyword evidence="2" id="KW-0472">Membrane</keyword>
<keyword evidence="4" id="KW-1185">Reference proteome</keyword>
<comment type="caution">
    <text evidence="3">The sequence shown here is derived from an EMBL/GenBank/DDBJ whole genome shotgun (WGS) entry which is preliminary data.</text>
</comment>
<dbReference type="EMBL" id="JADLRE010000002">
    <property type="protein sequence ID" value="MBF6224213.1"/>
    <property type="molecule type" value="Genomic_DNA"/>
</dbReference>
<proteinExistence type="predicted"/>